<evidence type="ECO:0000256" key="11">
    <source>
        <dbReference type="ARBA" id="ARBA00023204"/>
    </source>
</evidence>
<dbReference type="GO" id="GO:0003677">
    <property type="term" value="F:DNA binding"/>
    <property type="evidence" value="ECO:0007669"/>
    <property type="project" value="UniProtKB-KW"/>
</dbReference>
<keyword evidence="9" id="KW-0238">DNA-binding</keyword>
<keyword evidence="3" id="KW-0540">Nuclease</keyword>
<keyword evidence="11" id="KW-0234">DNA repair</keyword>
<keyword evidence="6" id="KW-0227">DNA damage</keyword>
<keyword evidence="4" id="KW-0479">Metal-binding</keyword>
<organism evidence="12">
    <name type="scientific">marine sediment metagenome</name>
    <dbReference type="NCBI Taxonomy" id="412755"/>
    <lineage>
        <taxon>unclassified sequences</taxon>
        <taxon>metagenomes</taxon>
        <taxon>ecological metagenomes</taxon>
    </lineage>
</organism>
<sequence length="186" mass="21357">MSYKIKITEVEDYLDKNLKRNHLSLGFDVALHTTGIALLRTTNDFLIIEHTHKLITPKEAIEEKAEDIFTSQLDTYKNKIVQEYSLNSVVIENCFYGQNVKTLKGLARCSALARDRFKTISDECYYKFPKQIRKIINCNTGKLKAYQLKKYVVEYINAALNLQLKNKDHDIADAFACALVGLIDND</sequence>
<dbReference type="GO" id="GO:0016787">
    <property type="term" value="F:hydrolase activity"/>
    <property type="evidence" value="ECO:0007669"/>
    <property type="project" value="UniProtKB-KW"/>
</dbReference>
<evidence type="ECO:0000256" key="2">
    <source>
        <dbReference type="ARBA" id="ARBA00022490"/>
    </source>
</evidence>
<evidence type="ECO:0000313" key="12">
    <source>
        <dbReference type="EMBL" id="KKN82745.1"/>
    </source>
</evidence>
<evidence type="ECO:0000256" key="5">
    <source>
        <dbReference type="ARBA" id="ARBA00022759"/>
    </source>
</evidence>
<accession>A0A0F9TNQ6</accession>
<evidence type="ECO:0000256" key="3">
    <source>
        <dbReference type="ARBA" id="ARBA00022722"/>
    </source>
</evidence>
<keyword evidence="5" id="KW-0255">Endonuclease</keyword>
<keyword evidence="7" id="KW-0378">Hydrolase</keyword>
<dbReference type="InterPro" id="IPR036397">
    <property type="entry name" value="RNaseH_sf"/>
</dbReference>
<dbReference type="GO" id="GO:0006310">
    <property type="term" value="P:DNA recombination"/>
    <property type="evidence" value="ECO:0007669"/>
    <property type="project" value="UniProtKB-KW"/>
</dbReference>
<dbReference type="InterPro" id="IPR012337">
    <property type="entry name" value="RNaseH-like_sf"/>
</dbReference>
<dbReference type="SUPFAM" id="SSF53098">
    <property type="entry name" value="Ribonuclease H-like"/>
    <property type="match status" value="1"/>
</dbReference>
<evidence type="ECO:0000256" key="10">
    <source>
        <dbReference type="ARBA" id="ARBA00023172"/>
    </source>
</evidence>
<dbReference type="AlphaFoldDB" id="A0A0F9TNQ6"/>
<comment type="similarity">
    <text evidence="1">Belongs to the RuvC family.</text>
</comment>
<comment type="caution">
    <text evidence="12">The sequence shown here is derived from an EMBL/GenBank/DDBJ whole genome shotgun (WGS) entry which is preliminary data.</text>
</comment>
<keyword evidence="2" id="KW-0963">Cytoplasm</keyword>
<evidence type="ECO:0000256" key="9">
    <source>
        <dbReference type="ARBA" id="ARBA00023125"/>
    </source>
</evidence>
<evidence type="ECO:0000256" key="6">
    <source>
        <dbReference type="ARBA" id="ARBA00022763"/>
    </source>
</evidence>
<keyword evidence="8" id="KW-0460">Magnesium</keyword>
<dbReference type="InterPro" id="IPR002176">
    <property type="entry name" value="X-over_junc_endoDNase_RuvC"/>
</dbReference>
<dbReference type="GO" id="GO:0006281">
    <property type="term" value="P:DNA repair"/>
    <property type="evidence" value="ECO:0007669"/>
    <property type="project" value="UniProtKB-KW"/>
</dbReference>
<protein>
    <submittedName>
        <fullName evidence="12">Uncharacterized protein</fullName>
    </submittedName>
</protein>
<reference evidence="12" key="1">
    <citation type="journal article" date="2015" name="Nature">
        <title>Complex archaea that bridge the gap between prokaryotes and eukaryotes.</title>
        <authorList>
            <person name="Spang A."/>
            <person name="Saw J.H."/>
            <person name="Jorgensen S.L."/>
            <person name="Zaremba-Niedzwiedzka K."/>
            <person name="Martijn J."/>
            <person name="Lind A.E."/>
            <person name="van Eijk R."/>
            <person name="Schleper C."/>
            <person name="Guy L."/>
            <person name="Ettema T.J."/>
        </authorList>
    </citation>
    <scope>NUCLEOTIDE SEQUENCE</scope>
</reference>
<dbReference type="PANTHER" id="PTHR30194">
    <property type="entry name" value="CROSSOVER JUNCTION ENDODEOXYRIBONUCLEASE RUVC"/>
    <property type="match status" value="1"/>
</dbReference>
<name>A0A0F9TNQ6_9ZZZZ</name>
<evidence type="ECO:0000256" key="8">
    <source>
        <dbReference type="ARBA" id="ARBA00022842"/>
    </source>
</evidence>
<evidence type="ECO:0000256" key="4">
    <source>
        <dbReference type="ARBA" id="ARBA00022723"/>
    </source>
</evidence>
<dbReference type="GO" id="GO:0046872">
    <property type="term" value="F:metal ion binding"/>
    <property type="evidence" value="ECO:0007669"/>
    <property type="project" value="UniProtKB-KW"/>
</dbReference>
<dbReference type="GO" id="GO:0004520">
    <property type="term" value="F:DNA endonuclease activity"/>
    <property type="evidence" value="ECO:0007669"/>
    <property type="project" value="InterPro"/>
</dbReference>
<dbReference type="EMBL" id="LAZR01000195">
    <property type="protein sequence ID" value="KKN82745.1"/>
    <property type="molecule type" value="Genomic_DNA"/>
</dbReference>
<gene>
    <name evidence="12" type="ORF">LCGC14_0305690</name>
</gene>
<dbReference type="Pfam" id="PF02075">
    <property type="entry name" value="RuvC"/>
    <property type="match status" value="1"/>
</dbReference>
<keyword evidence="10" id="KW-0233">DNA recombination</keyword>
<dbReference type="Gene3D" id="3.30.420.10">
    <property type="entry name" value="Ribonuclease H-like superfamily/Ribonuclease H"/>
    <property type="match status" value="1"/>
</dbReference>
<dbReference type="PANTHER" id="PTHR30194:SF3">
    <property type="entry name" value="CROSSOVER JUNCTION ENDODEOXYRIBONUCLEASE RUVC"/>
    <property type="match status" value="1"/>
</dbReference>
<proteinExistence type="inferred from homology"/>
<evidence type="ECO:0000256" key="7">
    <source>
        <dbReference type="ARBA" id="ARBA00022801"/>
    </source>
</evidence>
<evidence type="ECO:0000256" key="1">
    <source>
        <dbReference type="ARBA" id="ARBA00009518"/>
    </source>
</evidence>